<dbReference type="InterPro" id="IPR050186">
    <property type="entry name" value="TPT_transporter"/>
</dbReference>
<dbReference type="AlphaFoldDB" id="A0A7S4VWG1"/>
<dbReference type="PANTHER" id="PTHR11132">
    <property type="entry name" value="SOLUTE CARRIER FAMILY 35"/>
    <property type="match status" value="1"/>
</dbReference>
<reference evidence="6" key="1">
    <citation type="submission" date="2021-01" db="EMBL/GenBank/DDBJ databases">
        <authorList>
            <person name="Corre E."/>
            <person name="Pelletier E."/>
            <person name="Niang G."/>
            <person name="Scheremetjew M."/>
            <person name="Finn R."/>
            <person name="Kale V."/>
            <person name="Holt S."/>
            <person name="Cochrane G."/>
            <person name="Meng A."/>
            <person name="Brown T."/>
            <person name="Cohen L."/>
        </authorList>
    </citation>
    <scope>NUCLEOTIDE SEQUENCE</scope>
    <source>
        <strain evidence="6">CCMP3105</strain>
    </source>
</reference>
<feature type="transmembrane region" description="Helical" evidence="5">
    <location>
        <begin position="136"/>
        <end position="158"/>
    </location>
</feature>
<keyword evidence="4 5" id="KW-0472">Membrane</keyword>
<gene>
    <name evidence="6" type="ORF">AMON00008_LOCUS31849</name>
</gene>
<keyword evidence="3 5" id="KW-1133">Transmembrane helix</keyword>
<evidence type="ECO:0000256" key="5">
    <source>
        <dbReference type="SAM" id="Phobius"/>
    </source>
</evidence>
<feature type="transmembrane region" description="Helical" evidence="5">
    <location>
        <begin position="104"/>
        <end position="124"/>
    </location>
</feature>
<organism evidence="6">
    <name type="scientific">Alexandrium monilatum</name>
    <dbReference type="NCBI Taxonomy" id="311494"/>
    <lineage>
        <taxon>Eukaryota</taxon>
        <taxon>Sar</taxon>
        <taxon>Alveolata</taxon>
        <taxon>Dinophyceae</taxon>
        <taxon>Gonyaulacales</taxon>
        <taxon>Pyrocystaceae</taxon>
        <taxon>Alexandrium</taxon>
    </lineage>
</organism>
<evidence type="ECO:0000256" key="4">
    <source>
        <dbReference type="ARBA" id="ARBA00023136"/>
    </source>
</evidence>
<dbReference type="Pfam" id="PF16913">
    <property type="entry name" value="PUNUT"/>
    <property type="match status" value="1"/>
</dbReference>
<dbReference type="SUPFAM" id="SSF103481">
    <property type="entry name" value="Multidrug resistance efflux transporter EmrE"/>
    <property type="match status" value="1"/>
</dbReference>
<dbReference type="InterPro" id="IPR037185">
    <property type="entry name" value="EmrE-like"/>
</dbReference>
<evidence type="ECO:0008006" key="7">
    <source>
        <dbReference type="Google" id="ProtNLM"/>
    </source>
</evidence>
<protein>
    <recommendedName>
        <fullName evidence="7">Sugar phosphate transporter domain-containing protein</fullName>
    </recommendedName>
</protein>
<proteinExistence type="predicted"/>
<feature type="transmembrane region" description="Helical" evidence="5">
    <location>
        <begin position="12"/>
        <end position="30"/>
    </location>
</feature>
<dbReference type="GO" id="GO:0016020">
    <property type="term" value="C:membrane"/>
    <property type="evidence" value="ECO:0007669"/>
    <property type="project" value="UniProtKB-SubCell"/>
</dbReference>
<keyword evidence="2 5" id="KW-0812">Transmembrane</keyword>
<evidence type="ECO:0000256" key="1">
    <source>
        <dbReference type="ARBA" id="ARBA00004141"/>
    </source>
</evidence>
<feature type="transmembrane region" description="Helical" evidence="5">
    <location>
        <begin position="179"/>
        <end position="198"/>
    </location>
</feature>
<feature type="transmembrane region" description="Helical" evidence="5">
    <location>
        <begin position="269"/>
        <end position="288"/>
    </location>
</feature>
<feature type="transmembrane region" description="Helical" evidence="5">
    <location>
        <begin position="242"/>
        <end position="263"/>
    </location>
</feature>
<accession>A0A7S4VWG1</accession>
<sequence length="298" mass="32249">MFKLAVHTALPLFILTCLVSTTTGVISWTLSILQRCGSGSFMPRPRWDELARVVLLGFMQGCEFGFLNKSLEGLSVTESTMLQNINVLFMMITAWLCDLESLTIVRVCAGMLLAAGGMLQGLASSGHHASAKDGDAHLWGLVCMVISMLLTSLKWSLIQFMTQLSLPASFLGQLSKLQLAALVQPITGCVCFMLALIFEWDALCNFDKLVTLNLLMRVPVIAVGITMISCSELKVVELTSAVACGILINLHHIPMVMAGIIALHDTIDAQSIVGFALCVCGGIIYAYSRYLDKKAGSH</sequence>
<dbReference type="EMBL" id="HBNR01045764">
    <property type="protein sequence ID" value="CAE4606945.1"/>
    <property type="molecule type" value="Transcribed_RNA"/>
</dbReference>
<name>A0A7S4VWG1_9DINO</name>
<evidence type="ECO:0000313" key="6">
    <source>
        <dbReference type="EMBL" id="CAE4606945.1"/>
    </source>
</evidence>
<evidence type="ECO:0000256" key="3">
    <source>
        <dbReference type="ARBA" id="ARBA00022989"/>
    </source>
</evidence>
<feature type="transmembrane region" description="Helical" evidence="5">
    <location>
        <begin position="210"/>
        <end position="230"/>
    </location>
</feature>
<evidence type="ECO:0000256" key="2">
    <source>
        <dbReference type="ARBA" id="ARBA00022692"/>
    </source>
</evidence>
<comment type="subcellular location">
    <subcellularLocation>
        <location evidence="1">Membrane</location>
        <topology evidence="1">Multi-pass membrane protein</topology>
    </subcellularLocation>
</comment>